<proteinExistence type="predicted"/>
<reference evidence="1 2" key="1">
    <citation type="submission" date="2017-08" db="EMBL/GenBank/DDBJ databases">
        <title>Fine stratification of microbial communities through a metagenomic profile of the photic zone.</title>
        <authorList>
            <person name="Haro-Moreno J.M."/>
            <person name="Lopez-Perez M."/>
            <person name="De La Torre J."/>
            <person name="Picazo A."/>
            <person name="Camacho A."/>
            <person name="Rodriguez-Valera F."/>
        </authorList>
    </citation>
    <scope>NUCLEOTIDE SEQUENCE [LARGE SCALE GENOMIC DNA]</scope>
    <source>
        <strain evidence="1">MED-G28</strain>
    </source>
</reference>
<dbReference type="Proteomes" id="UP000219329">
    <property type="component" value="Unassembled WGS sequence"/>
</dbReference>
<sequence length="76" mass="8867">MWKVYRLRIALSFVKNAPMLSTSKIMKNVKIHIADTVKNYREINLKSFFSFSNVTLHIFASNAEQKIFNRNINGMS</sequence>
<evidence type="ECO:0000313" key="1">
    <source>
        <dbReference type="EMBL" id="PDH34222.1"/>
    </source>
</evidence>
<gene>
    <name evidence="1" type="ORF">CNF02_05345</name>
</gene>
<dbReference type="AlphaFoldDB" id="A0A2A5WCT6"/>
<dbReference type="EMBL" id="NTJZ01000004">
    <property type="protein sequence ID" value="PDH34222.1"/>
    <property type="molecule type" value="Genomic_DNA"/>
</dbReference>
<organism evidence="1 2">
    <name type="scientific">OM182 bacterium MED-G28</name>
    <dbReference type="NCBI Taxonomy" id="1986256"/>
    <lineage>
        <taxon>Bacteria</taxon>
        <taxon>Pseudomonadati</taxon>
        <taxon>Pseudomonadota</taxon>
        <taxon>Gammaproteobacteria</taxon>
        <taxon>OMG group</taxon>
        <taxon>OM182 clade</taxon>
    </lineage>
</organism>
<comment type="caution">
    <text evidence="1">The sequence shown here is derived from an EMBL/GenBank/DDBJ whole genome shotgun (WGS) entry which is preliminary data.</text>
</comment>
<evidence type="ECO:0000313" key="2">
    <source>
        <dbReference type="Proteomes" id="UP000219329"/>
    </source>
</evidence>
<name>A0A2A5WCT6_9GAMM</name>
<protein>
    <submittedName>
        <fullName evidence="1">Uncharacterized protein</fullName>
    </submittedName>
</protein>
<accession>A0A2A5WCT6</accession>